<dbReference type="PIRSF" id="PIRSF029172">
    <property type="entry name" value="UCP029172_ABC_sbc_YnjB"/>
    <property type="match status" value="1"/>
</dbReference>
<dbReference type="STRING" id="690850.Desaf_0082"/>
<accession>F3YTR3</accession>
<dbReference type="RefSeq" id="WP_014258320.1">
    <property type="nucleotide sequence ID" value="NC_016629.1"/>
</dbReference>
<dbReference type="InterPro" id="IPR006059">
    <property type="entry name" value="SBP"/>
</dbReference>
<dbReference type="InterPro" id="IPR027020">
    <property type="entry name" value="YnjB"/>
</dbReference>
<protein>
    <submittedName>
        <fullName evidence="2">Putative ABC transporter solute-binding protein</fullName>
    </submittedName>
</protein>
<dbReference type="PANTHER" id="PTHR42779:SF1">
    <property type="entry name" value="PROTEIN YNJB"/>
    <property type="match status" value="1"/>
</dbReference>
<sequence precursor="true">MNMRAALALPTLLSTMLIFILSLAACGNDEDAQVEQDKPLSQMAFEEIENQAQGTTVRFAMWGGWAHVNAWVDGFVAKQLAERHGIRLERISMDPPTYLNKLMGEKAAGREKGGIDLLWINGENFKSAMDAGLLWGPFADRLPNVRRYVDESTASQDFGFLTQGFEAPYGRAHFVFEHDEERTPNPPRSFAELREWVRANPGRFSYPQPPDFTGSAFLRQALYALTGGHEQYMAGFDQALFDVNAPKLWAYLNELKPYLWQEGRAYPKDSAALDTLFARGEVDLCMSYHPPHAQNKILEGTYPASTRSYVMSDGSLSNVHFTAIPFNAPNKAGAMVVADFLLSPEAQLSKFDPANWGDFPAVEASRLPQEWRERFAAVDLGQATLSPEALAAAAVPEIPPDWLAALETSWEREVLRQ</sequence>
<dbReference type="SUPFAM" id="SSF53850">
    <property type="entry name" value="Periplasmic binding protein-like II"/>
    <property type="match status" value="1"/>
</dbReference>
<proteinExistence type="predicted"/>
<gene>
    <name evidence="2" type="ORF">Desaf_0082</name>
</gene>
<dbReference type="AlphaFoldDB" id="F3YTR3"/>
<keyword evidence="3" id="KW-1185">Reference proteome</keyword>
<dbReference type="HOGENOM" id="CLU_045122_0_0_7"/>
<feature type="signal peptide" evidence="1">
    <location>
        <begin position="1"/>
        <end position="24"/>
    </location>
</feature>
<dbReference type="Gene3D" id="3.40.190.10">
    <property type="entry name" value="Periplasmic binding protein-like II"/>
    <property type="match status" value="2"/>
</dbReference>
<feature type="chain" id="PRO_5003303173" evidence="1">
    <location>
        <begin position="25"/>
        <end position="417"/>
    </location>
</feature>
<name>F3YTR3_DESAF</name>
<evidence type="ECO:0000256" key="1">
    <source>
        <dbReference type="SAM" id="SignalP"/>
    </source>
</evidence>
<organism evidence="2 3">
    <name type="scientific">Desulfocurvibacter africanus subsp. africanus str. Walvis Bay</name>
    <dbReference type="NCBI Taxonomy" id="690850"/>
    <lineage>
        <taxon>Bacteria</taxon>
        <taxon>Pseudomonadati</taxon>
        <taxon>Thermodesulfobacteriota</taxon>
        <taxon>Desulfovibrionia</taxon>
        <taxon>Desulfovibrionales</taxon>
        <taxon>Desulfovibrionaceae</taxon>
        <taxon>Desulfocurvibacter</taxon>
    </lineage>
</organism>
<evidence type="ECO:0000313" key="3">
    <source>
        <dbReference type="Proteomes" id="UP000007844"/>
    </source>
</evidence>
<dbReference type="NCBIfam" id="NF008633">
    <property type="entry name" value="PRK11622.1"/>
    <property type="match status" value="1"/>
</dbReference>
<keyword evidence="1" id="KW-0732">Signal</keyword>
<evidence type="ECO:0000313" key="2">
    <source>
        <dbReference type="EMBL" id="EGJ48444.1"/>
    </source>
</evidence>
<dbReference type="Pfam" id="PF13416">
    <property type="entry name" value="SBP_bac_8"/>
    <property type="match status" value="1"/>
</dbReference>
<dbReference type="PROSITE" id="PS51257">
    <property type="entry name" value="PROKAR_LIPOPROTEIN"/>
    <property type="match status" value="1"/>
</dbReference>
<dbReference type="PANTHER" id="PTHR42779">
    <property type="entry name" value="PROTEIN YNJB"/>
    <property type="match status" value="1"/>
</dbReference>
<reference evidence="2 3" key="1">
    <citation type="journal article" date="2011" name="J. Bacteriol.">
        <title>Genome sequence of the mercury-methylating and pleomorphic Desulfovibrio africanus Strain Walvis Bay.</title>
        <authorList>
            <person name="Brown S.D."/>
            <person name="Wall J.D."/>
            <person name="Kucken A.M."/>
            <person name="Gilmour C.C."/>
            <person name="Podar M."/>
            <person name="Brandt C.C."/>
            <person name="Teshima H."/>
            <person name="Detter J.C."/>
            <person name="Han C.S."/>
            <person name="Land M.L."/>
            <person name="Lucas S."/>
            <person name="Han J."/>
            <person name="Pennacchio L."/>
            <person name="Nolan M."/>
            <person name="Pitluck S."/>
            <person name="Woyke T."/>
            <person name="Goodwin L."/>
            <person name="Palumbo A.V."/>
            <person name="Elias D.A."/>
        </authorList>
    </citation>
    <scope>NUCLEOTIDE SEQUENCE [LARGE SCALE GENOMIC DNA]</scope>
    <source>
        <strain evidence="2 3">Walvis Bay</strain>
    </source>
</reference>
<dbReference type="KEGG" id="daf:Desaf_0082"/>
<dbReference type="Proteomes" id="UP000007844">
    <property type="component" value="Chromosome"/>
</dbReference>
<dbReference type="eggNOG" id="COG4134">
    <property type="taxonomic scope" value="Bacteria"/>
</dbReference>
<dbReference type="EMBL" id="CP003221">
    <property type="protein sequence ID" value="EGJ48444.1"/>
    <property type="molecule type" value="Genomic_DNA"/>
</dbReference>